<keyword evidence="2" id="KW-0472">Membrane</keyword>
<evidence type="ECO:0000256" key="2">
    <source>
        <dbReference type="SAM" id="Phobius"/>
    </source>
</evidence>
<evidence type="ECO:0000256" key="1">
    <source>
        <dbReference type="SAM" id="MobiDB-lite"/>
    </source>
</evidence>
<name>A0ABP9H7T4_9FLAO</name>
<comment type="caution">
    <text evidence="3">The sequence shown here is derived from an EMBL/GenBank/DDBJ whole genome shotgun (WGS) entry which is preliminary data.</text>
</comment>
<keyword evidence="2" id="KW-1133">Transmembrane helix</keyword>
<feature type="region of interest" description="Disordered" evidence="1">
    <location>
        <begin position="39"/>
        <end position="59"/>
    </location>
</feature>
<evidence type="ECO:0000313" key="4">
    <source>
        <dbReference type="Proteomes" id="UP001501692"/>
    </source>
</evidence>
<sequence>MRIKKFLRFVMLLIFIVMASLVPVPIKFHKKDKQPSFKIEQIDKKEEEENKDNDYQILS</sequence>
<reference evidence="4" key="1">
    <citation type="journal article" date="2019" name="Int. J. Syst. Evol. Microbiol.">
        <title>The Global Catalogue of Microorganisms (GCM) 10K type strain sequencing project: providing services to taxonomists for standard genome sequencing and annotation.</title>
        <authorList>
            <consortium name="The Broad Institute Genomics Platform"/>
            <consortium name="The Broad Institute Genome Sequencing Center for Infectious Disease"/>
            <person name="Wu L."/>
            <person name="Ma J."/>
        </authorList>
    </citation>
    <scope>NUCLEOTIDE SEQUENCE [LARGE SCALE GENOMIC DNA]</scope>
    <source>
        <strain evidence="4">JCM 18287</strain>
    </source>
</reference>
<keyword evidence="4" id="KW-1185">Reference proteome</keyword>
<keyword evidence="2" id="KW-0812">Transmembrane</keyword>
<dbReference type="RefSeq" id="WP_345165216.1">
    <property type="nucleotide sequence ID" value="NZ_BAABJK010000004.1"/>
</dbReference>
<gene>
    <name evidence="3" type="ORF">GCM10023315_09790</name>
</gene>
<feature type="compositionally biased region" description="Basic and acidic residues" evidence="1">
    <location>
        <begin position="40"/>
        <end position="59"/>
    </location>
</feature>
<dbReference type="Proteomes" id="UP001501692">
    <property type="component" value="Unassembled WGS sequence"/>
</dbReference>
<evidence type="ECO:0000313" key="3">
    <source>
        <dbReference type="EMBL" id="GAA4963327.1"/>
    </source>
</evidence>
<feature type="transmembrane region" description="Helical" evidence="2">
    <location>
        <begin position="6"/>
        <end position="26"/>
    </location>
</feature>
<protein>
    <recommendedName>
        <fullName evidence="5">Secreted protein</fullName>
    </recommendedName>
</protein>
<evidence type="ECO:0008006" key="5">
    <source>
        <dbReference type="Google" id="ProtNLM"/>
    </source>
</evidence>
<accession>A0ABP9H7T4</accession>
<dbReference type="EMBL" id="BAABJK010000004">
    <property type="protein sequence ID" value="GAA4963327.1"/>
    <property type="molecule type" value="Genomic_DNA"/>
</dbReference>
<organism evidence="3 4">
    <name type="scientific">Algibacter aquimarinus</name>
    <dbReference type="NCBI Taxonomy" id="1136748"/>
    <lineage>
        <taxon>Bacteria</taxon>
        <taxon>Pseudomonadati</taxon>
        <taxon>Bacteroidota</taxon>
        <taxon>Flavobacteriia</taxon>
        <taxon>Flavobacteriales</taxon>
        <taxon>Flavobacteriaceae</taxon>
        <taxon>Algibacter</taxon>
    </lineage>
</organism>
<proteinExistence type="predicted"/>